<evidence type="ECO:0000259" key="1">
    <source>
        <dbReference type="Pfam" id="PF13643"/>
    </source>
</evidence>
<dbReference type="InterPro" id="IPR025285">
    <property type="entry name" value="DUF4145"/>
</dbReference>
<dbReference type="Proteomes" id="UP000276389">
    <property type="component" value="Unassembled WGS sequence"/>
</dbReference>
<sequence>MIKGLCPTCGGQRNCTVHGHLIVAWEDDVHPVYGTYDHHLLQCNGCSTVFYHLNEHFSEHTTHDYINGELKETPIDMITTYPAFDRIPTPSWVPKLESVDLQLFQIFKEMYSAYQSGHLILASIGLRTIFDRTTEILQIHPGLYLDEKIKQLKDEGFIGDTEASILSTVVDAGNAAAHRGWSPMKGEFKELLDSIEQFVQRTVLSVKTTAHIVERIPPRVKRPKK</sequence>
<feature type="domain" description="DUF4145" evidence="1">
    <location>
        <begin position="109"/>
        <end position="194"/>
    </location>
</feature>
<evidence type="ECO:0000313" key="2">
    <source>
        <dbReference type="EMBL" id="RSK71053.1"/>
    </source>
</evidence>
<gene>
    <name evidence="2" type="ORF">EJE24_01385</name>
</gene>
<dbReference type="EMBL" id="RWHU01000001">
    <property type="protein sequence ID" value="RSK71053.1"/>
    <property type="molecule type" value="Genomic_DNA"/>
</dbReference>
<evidence type="ECO:0000313" key="3">
    <source>
        <dbReference type="Proteomes" id="UP000276389"/>
    </source>
</evidence>
<protein>
    <submittedName>
        <fullName evidence="2">DUF4145 domain-containing protein</fullName>
    </submittedName>
</protein>
<reference evidence="2 3" key="1">
    <citation type="submission" date="2018-12" db="EMBL/GenBank/DDBJ databases">
        <title>The Genome Submission of two Enterobacter spp. strains.</title>
        <authorList>
            <person name="Wu W."/>
            <person name="Wei L."/>
            <person name="Feng Y."/>
            <person name="Zong Z."/>
        </authorList>
    </citation>
    <scope>NUCLEOTIDE SEQUENCE [LARGE SCALE GENOMIC DNA]</scope>
    <source>
        <strain evidence="2 3">WCHEHu045002</strain>
    </source>
</reference>
<name>A0A3R9NP46_9ENTR</name>
<accession>A0A3R9NP46</accession>
<organism evidence="2 3">
    <name type="scientific">Enterobacter huaxiensis</name>
    <dbReference type="NCBI Taxonomy" id="2494702"/>
    <lineage>
        <taxon>Bacteria</taxon>
        <taxon>Pseudomonadati</taxon>
        <taxon>Pseudomonadota</taxon>
        <taxon>Gammaproteobacteria</taxon>
        <taxon>Enterobacterales</taxon>
        <taxon>Enterobacteriaceae</taxon>
        <taxon>Enterobacter</taxon>
    </lineage>
</organism>
<proteinExistence type="predicted"/>
<dbReference type="AlphaFoldDB" id="A0A3R9NP46"/>
<comment type="caution">
    <text evidence="2">The sequence shown here is derived from an EMBL/GenBank/DDBJ whole genome shotgun (WGS) entry which is preliminary data.</text>
</comment>
<dbReference type="Pfam" id="PF13643">
    <property type="entry name" value="DUF4145"/>
    <property type="match status" value="1"/>
</dbReference>